<dbReference type="Gene3D" id="3.30.70.1060">
    <property type="entry name" value="Dimeric alpha+beta barrel"/>
    <property type="match status" value="1"/>
</dbReference>
<evidence type="ECO:0000313" key="3">
    <source>
        <dbReference type="Proteomes" id="UP000248790"/>
    </source>
</evidence>
<dbReference type="RefSeq" id="WP_111629158.1">
    <property type="nucleotide sequence ID" value="NZ_QLMC01000003.1"/>
</dbReference>
<dbReference type="Proteomes" id="UP000248790">
    <property type="component" value="Unassembled WGS sequence"/>
</dbReference>
<name>A0A327WY54_LARAB</name>
<dbReference type="GO" id="GO:0016853">
    <property type="term" value="F:isomerase activity"/>
    <property type="evidence" value="ECO:0007669"/>
    <property type="project" value="UniProtKB-KW"/>
</dbReference>
<evidence type="ECO:0000313" key="2">
    <source>
        <dbReference type="EMBL" id="RAJ98237.1"/>
    </source>
</evidence>
<proteinExistence type="predicted"/>
<feature type="domain" description="Muconolactone isomerase" evidence="1">
    <location>
        <begin position="23"/>
        <end position="82"/>
    </location>
</feature>
<accession>A0A327WY54</accession>
<sequence>MSQFMVEFALPAEITEEFTVRIPLQRLKVNELMENGKLITYALSFDRQKLWCVVKAQTEFEVMEIVSEFPLINFMDPTITELMFNNIVSLRMPLFSLN</sequence>
<gene>
    <name evidence="2" type="ORF">LX87_03147</name>
</gene>
<dbReference type="InterPro" id="IPR026029">
    <property type="entry name" value="MLI_dom"/>
</dbReference>
<evidence type="ECO:0000259" key="1">
    <source>
        <dbReference type="Pfam" id="PF02426"/>
    </source>
</evidence>
<dbReference type="OrthoDB" id="674301at2"/>
<keyword evidence="3" id="KW-1185">Reference proteome</keyword>
<dbReference type="Pfam" id="PF02426">
    <property type="entry name" value="MIase"/>
    <property type="match status" value="1"/>
</dbReference>
<protein>
    <submittedName>
        <fullName evidence="2">Muconolactone delta-isomerase</fullName>
    </submittedName>
</protein>
<dbReference type="EMBL" id="QLMC01000003">
    <property type="protein sequence ID" value="RAJ98237.1"/>
    <property type="molecule type" value="Genomic_DNA"/>
</dbReference>
<keyword evidence="2" id="KW-0413">Isomerase</keyword>
<reference evidence="2 3" key="1">
    <citation type="submission" date="2018-06" db="EMBL/GenBank/DDBJ databases">
        <title>Genomic Encyclopedia of Archaeal and Bacterial Type Strains, Phase II (KMG-II): from individual species to whole genera.</title>
        <authorList>
            <person name="Goeker M."/>
        </authorList>
    </citation>
    <scope>NUCLEOTIDE SEQUENCE [LARGE SCALE GENOMIC DNA]</scope>
    <source>
        <strain evidence="2 3">DSM 21851</strain>
    </source>
</reference>
<organism evidence="2 3">
    <name type="scientific">Larkinella arboricola</name>
    <dbReference type="NCBI Taxonomy" id="643671"/>
    <lineage>
        <taxon>Bacteria</taxon>
        <taxon>Pseudomonadati</taxon>
        <taxon>Bacteroidota</taxon>
        <taxon>Cytophagia</taxon>
        <taxon>Cytophagales</taxon>
        <taxon>Spirosomataceae</taxon>
        <taxon>Larkinella</taxon>
    </lineage>
</organism>
<dbReference type="AlphaFoldDB" id="A0A327WY54"/>
<comment type="caution">
    <text evidence="2">The sequence shown here is derived from an EMBL/GenBank/DDBJ whole genome shotgun (WGS) entry which is preliminary data.</text>
</comment>